<protein>
    <submittedName>
        <fullName evidence="1">U4 protein</fullName>
    </submittedName>
</protein>
<dbReference type="EMBL" id="KC978956">
    <property type="protein sequence ID" value="AHC72184.1"/>
    <property type="molecule type" value="Genomic_DNA"/>
</dbReference>
<sequence length="109" mass="13067">MERMFLLLLLLIVVILNPFQLIIMIMGFAVGSYVKNNYSRLKMLFLSRKNKEEEDKEEEEQLVTQIKNPFDDVDEDVISYLNKLGLNMKIEDDDMEYIKRLWESIRCKK</sequence>
<evidence type="ECO:0000313" key="2">
    <source>
        <dbReference type="Proteomes" id="UP000683013"/>
    </source>
</evidence>
<gene>
    <name evidence="1" type="primary">U4</name>
</gene>
<organism evidence="1 2">
    <name type="scientific">Black medic leaf roll virus</name>
    <dbReference type="NCBI Taxonomy" id="2038729"/>
    <lineage>
        <taxon>Viruses</taxon>
        <taxon>Monodnaviria</taxon>
        <taxon>Shotokuvirae</taxon>
        <taxon>Cressdnaviricota</taxon>
        <taxon>Arfiviricetes</taxon>
        <taxon>Mulpavirales</taxon>
        <taxon>Nanoviridae</taxon>
        <taxon>Nanovirus</taxon>
        <taxon>Nanovirus medicagonis</taxon>
    </lineage>
</organism>
<accession>V9TP57</accession>
<dbReference type="Proteomes" id="UP000683013">
    <property type="component" value="Genome"/>
</dbReference>
<proteinExistence type="predicted"/>
<reference evidence="1" key="1">
    <citation type="journal article" date="2014" name="J. Gen. Virol.">
        <title>Genome diversity and evidence of recombination and reassortment in nanoviruses from Europe.</title>
        <authorList>
            <person name="Grigoras I."/>
            <person name="Ginzo A.I."/>
            <person name="Martin D.P."/>
            <person name="Varsani A."/>
            <person name="Romero J."/>
            <person name="Mammadov A.Ch."/>
            <person name="Huseynova I.M."/>
            <person name="Aliyev J.A."/>
            <person name="Kheyr-Pour A."/>
            <person name="Huss H."/>
            <person name="Ziebell H."/>
            <person name="Timchenko T."/>
            <person name="Vetten H.J."/>
            <person name="Gronenborn B."/>
        </authorList>
    </citation>
    <scope>NUCLEOTIDE SEQUENCE</scope>
    <source>
        <strain evidence="1">Lerik-Xalifa_47</strain>
    </source>
</reference>
<name>V9TP57_9VIRU</name>
<evidence type="ECO:0000313" key="1">
    <source>
        <dbReference type="EMBL" id="AHC72184.1"/>
    </source>
</evidence>